<reference evidence="1" key="1">
    <citation type="submission" date="2023-04" db="EMBL/GenBank/DDBJ databases">
        <title>Complete genome sequence of Temperatibacter marinus.</title>
        <authorList>
            <person name="Rong J.-C."/>
            <person name="Yi M.-L."/>
            <person name="Zhao Q."/>
        </authorList>
    </citation>
    <scope>NUCLEOTIDE SEQUENCE</scope>
    <source>
        <strain evidence="1">NBRC 110045</strain>
    </source>
</reference>
<gene>
    <name evidence="1" type="ORF">QGN29_06950</name>
</gene>
<proteinExistence type="predicted"/>
<dbReference type="PANTHER" id="PTHR20974:SF0">
    <property type="entry name" value="UPF0585 PROTEIN CG18661"/>
    <property type="match status" value="1"/>
</dbReference>
<organism evidence="1 2">
    <name type="scientific">Temperatibacter marinus</name>
    <dbReference type="NCBI Taxonomy" id="1456591"/>
    <lineage>
        <taxon>Bacteria</taxon>
        <taxon>Pseudomonadati</taxon>
        <taxon>Pseudomonadota</taxon>
        <taxon>Alphaproteobacteria</taxon>
        <taxon>Kordiimonadales</taxon>
        <taxon>Temperatibacteraceae</taxon>
        <taxon>Temperatibacter</taxon>
    </lineage>
</organism>
<dbReference type="SUPFAM" id="SSF53335">
    <property type="entry name" value="S-adenosyl-L-methionine-dependent methyltransferases"/>
    <property type="match status" value="1"/>
</dbReference>
<dbReference type="InterPro" id="IPR010342">
    <property type="entry name" value="DUF938"/>
</dbReference>
<dbReference type="Gene3D" id="3.40.50.150">
    <property type="entry name" value="Vaccinia Virus protein VP39"/>
    <property type="match status" value="1"/>
</dbReference>
<protein>
    <submittedName>
        <fullName evidence="1">DUF938 domain-containing protein</fullName>
    </submittedName>
</protein>
<dbReference type="PANTHER" id="PTHR20974">
    <property type="entry name" value="UPF0585 PROTEIN CG18661"/>
    <property type="match status" value="1"/>
</dbReference>
<name>A0AA52EG48_9PROT</name>
<dbReference type="EMBL" id="CP123872">
    <property type="protein sequence ID" value="WND04110.1"/>
    <property type="molecule type" value="Genomic_DNA"/>
</dbReference>
<dbReference type="Pfam" id="PF06080">
    <property type="entry name" value="DUF938"/>
    <property type="match status" value="1"/>
</dbReference>
<dbReference type="KEGG" id="tmk:QGN29_06950"/>
<sequence length="218" mass="24701">MADKNKAKFFDPKNVDLKNNDLRLHAPHVDRNKDVILNVLKDYFPEKATVLEFASGTGQHASYFASQLPNIHWIPSDIEDDKLASILAWKNHCGMPNLADPLYLNLMKEWPLLPKVDAVCAFNLIHIAPWTLTRHLFKAASSLLESGGQLYLYGPYKRGGEHTSQSNVQFDRNLKSSNPEWGVRAMEDVIEAANRTRFADPTILPMPANNFSLIFEKL</sequence>
<dbReference type="RefSeq" id="WP_310799974.1">
    <property type="nucleotide sequence ID" value="NZ_CP123872.1"/>
</dbReference>
<evidence type="ECO:0000313" key="2">
    <source>
        <dbReference type="Proteomes" id="UP001268683"/>
    </source>
</evidence>
<evidence type="ECO:0000313" key="1">
    <source>
        <dbReference type="EMBL" id="WND04110.1"/>
    </source>
</evidence>
<dbReference type="Proteomes" id="UP001268683">
    <property type="component" value="Chromosome"/>
</dbReference>
<dbReference type="AlphaFoldDB" id="A0AA52EG48"/>
<accession>A0AA52EG48</accession>
<dbReference type="InterPro" id="IPR029063">
    <property type="entry name" value="SAM-dependent_MTases_sf"/>
</dbReference>
<keyword evidence="2" id="KW-1185">Reference proteome</keyword>